<feature type="non-terminal residue" evidence="2">
    <location>
        <position position="1"/>
    </location>
</feature>
<protein>
    <submittedName>
        <fullName evidence="2">Uncharacterized protein</fullName>
    </submittedName>
</protein>
<organism evidence="2 3">
    <name type="scientific">Thalassiosira oceanica</name>
    <name type="common">Marine diatom</name>
    <dbReference type="NCBI Taxonomy" id="159749"/>
    <lineage>
        <taxon>Eukaryota</taxon>
        <taxon>Sar</taxon>
        <taxon>Stramenopiles</taxon>
        <taxon>Ochrophyta</taxon>
        <taxon>Bacillariophyta</taxon>
        <taxon>Coscinodiscophyceae</taxon>
        <taxon>Thalassiosirophycidae</taxon>
        <taxon>Thalassiosirales</taxon>
        <taxon>Thalassiosiraceae</taxon>
        <taxon>Thalassiosira</taxon>
    </lineage>
</organism>
<feature type="compositionally biased region" description="Basic and acidic residues" evidence="1">
    <location>
        <begin position="190"/>
        <end position="207"/>
    </location>
</feature>
<gene>
    <name evidence="2" type="ORF">THAOC_11269</name>
</gene>
<proteinExistence type="predicted"/>
<evidence type="ECO:0000256" key="1">
    <source>
        <dbReference type="SAM" id="MobiDB-lite"/>
    </source>
</evidence>
<comment type="caution">
    <text evidence="2">The sequence shown here is derived from an EMBL/GenBank/DDBJ whole genome shotgun (WGS) entry which is preliminary data.</text>
</comment>
<accession>K0SRS5</accession>
<dbReference type="AlphaFoldDB" id="K0SRS5"/>
<feature type="region of interest" description="Disordered" evidence="1">
    <location>
        <begin position="184"/>
        <end position="259"/>
    </location>
</feature>
<name>K0SRS5_THAOC</name>
<dbReference type="EMBL" id="AGNL01012822">
    <property type="protein sequence ID" value="EJK67669.1"/>
    <property type="molecule type" value="Genomic_DNA"/>
</dbReference>
<keyword evidence="3" id="KW-1185">Reference proteome</keyword>
<feature type="region of interest" description="Disordered" evidence="1">
    <location>
        <begin position="343"/>
        <end position="362"/>
    </location>
</feature>
<sequence>PGADMKNTARIEFGRGPGSATLTRDVEGKIVEYGKISDDGGPASSWGGSTVSAGLTYRSQTGEKLSGRGSFFALQFQHSSVPGDLAFSSRNLPAILKSALEAASQDGQLRPVAADVTAGQPGASSIAVLQLQYPRILATCVLRRGRHGERADPPGPAVSALPSFPWEYKWGGLGGLAPHRCRQRARSGALRREGRGAEADDYGERRPSATQAGALVAPVPRRTSAASGWGDAARDEVESRGPVTASSSRHCHQAPEGSIMPNNVYSSGKREAAAFIHSASFAHSPSAYAVAEESMWIQTGLFDVLDVANNIAYSGRGEGSREDGGANSPALLFLLAGHFGAGGEETEDTARERARRTRMSVPRNAARPAELKYDGILTSSSTSHLNRRTAVPRSITGRPHSFCHWTKSSFPECSSRAGR</sequence>
<evidence type="ECO:0000313" key="3">
    <source>
        <dbReference type="Proteomes" id="UP000266841"/>
    </source>
</evidence>
<reference evidence="2 3" key="1">
    <citation type="journal article" date="2012" name="Genome Biol.">
        <title>Genome and low-iron response of an oceanic diatom adapted to chronic iron limitation.</title>
        <authorList>
            <person name="Lommer M."/>
            <person name="Specht M."/>
            <person name="Roy A.S."/>
            <person name="Kraemer L."/>
            <person name="Andreson R."/>
            <person name="Gutowska M.A."/>
            <person name="Wolf J."/>
            <person name="Bergner S.V."/>
            <person name="Schilhabel M.B."/>
            <person name="Klostermeier U.C."/>
            <person name="Beiko R.G."/>
            <person name="Rosenstiel P."/>
            <person name="Hippler M."/>
            <person name="Laroche J."/>
        </authorList>
    </citation>
    <scope>NUCLEOTIDE SEQUENCE [LARGE SCALE GENOMIC DNA]</scope>
    <source>
        <strain evidence="2 3">CCMP1005</strain>
    </source>
</reference>
<dbReference type="Proteomes" id="UP000266841">
    <property type="component" value="Unassembled WGS sequence"/>
</dbReference>
<evidence type="ECO:0000313" key="2">
    <source>
        <dbReference type="EMBL" id="EJK67669.1"/>
    </source>
</evidence>